<reference evidence="6" key="1">
    <citation type="submission" date="2016-10" db="EMBL/GenBank/DDBJ databases">
        <authorList>
            <person name="Varghese N."/>
        </authorList>
    </citation>
    <scope>NUCLEOTIDE SEQUENCE [LARGE SCALE GENOMIC DNA]</scope>
    <source>
        <strain evidence="6">DSM 20639</strain>
    </source>
</reference>
<protein>
    <submittedName>
        <fullName evidence="5">Family 2 glycosyl transferase</fullName>
    </submittedName>
    <submittedName>
        <fullName evidence="3">Glycosyltransferase family 2 protein</fullName>
    </submittedName>
    <submittedName>
        <fullName evidence="4">Glycosyltransferase involved in cell wall bisynthesis</fullName>
    </submittedName>
</protein>
<evidence type="ECO:0000259" key="2">
    <source>
        <dbReference type="Pfam" id="PF00535"/>
    </source>
</evidence>
<dbReference type="Proteomes" id="UP001273799">
    <property type="component" value="Unassembled WGS sequence"/>
</dbReference>
<sequence length="252" mass="27258">MASCSFDGTGLAILIPAWNEEEALPAVLAEIHEYVPQAHVVVIDDGSRDSTSQVARAHGATALTLPLNLGVGGAMRAGYRYAWRAGYEMAIQVDADGQHRPADIAKLVQTMQETGADLVIGARFAGVGNYEVRGPRAWAMSLLSGILSRICKVKLTDTTSGFKLANRRTIGVLAEEMPAEYLGDTIEALVIAAKHNLRVAQVGVEMRERIAGQPSHNVWKSAKFLLRGLISMAVAATRPREKELNKKEEGRQ</sequence>
<dbReference type="GO" id="GO:0016740">
    <property type="term" value="F:transferase activity"/>
    <property type="evidence" value="ECO:0007669"/>
    <property type="project" value="UniProtKB-KW"/>
</dbReference>
<keyword evidence="6" id="KW-1185">Reference proteome</keyword>
<dbReference type="InterPro" id="IPR029044">
    <property type="entry name" value="Nucleotide-diphossugar_trans"/>
</dbReference>
<evidence type="ECO:0000313" key="3">
    <source>
        <dbReference type="EMBL" id="MDY5153528.1"/>
    </source>
</evidence>
<dbReference type="PANTHER" id="PTHR48090">
    <property type="entry name" value="UNDECAPRENYL-PHOSPHATE 4-DEOXY-4-FORMAMIDO-L-ARABINOSE TRANSFERASE-RELATED"/>
    <property type="match status" value="1"/>
</dbReference>
<dbReference type="EMBL" id="FNAU01000012">
    <property type="protein sequence ID" value="SDE52840.1"/>
    <property type="molecule type" value="Genomic_DNA"/>
</dbReference>
<dbReference type="Pfam" id="PF00535">
    <property type="entry name" value="Glycos_transf_2"/>
    <property type="match status" value="1"/>
</dbReference>
<dbReference type="PANTHER" id="PTHR48090:SF7">
    <property type="entry name" value="RFBJ PROTEIN"/>
    <property type="match status" value="1"/>
</dbReference>
<dbReference type="OrthoDB" id="9810303at2"/>
<name>A0A0K9ET89_9ACTO</name>
<feature type="domain" description="Glycosyltransferase 2-like" evidence="2">
    <location>
        <begin position="13"/>
        <end position="167"/>
    </location>
</feature>
<evidence type="ECO:0000313" key="4">
    <source>
        <dbReference type="EMBL" id="SDE52840.1"/>
    </source>
</evidence>
<dbReference type="STRING" id="1657.ACU20_01355"/>
<accession>A0A0K9ET89</accession>
<reference evidence="4" key="2">
    <citation type="submission" date="2016-10" db="EMBL/GenBank/DDBJ databases">
        <authorList>
            <person name="Varghese N."/>
            <person name="Submissions S."/>
        </authorList>
    </citation>
    <scope>NUCLEOTIDE SEQUENCE</scope>
    <source>
        <strain evidence="4">DSM 20639</strain>
    </source>
</reference>
<reference evidence="5 7" key="3">
    <citation type="submission" date="2018-11" db="EMBL/GenBank/DDBJ databases">
        <authorList>
            <consortium name="Pathogen Informatics"/>
        </authorList>
    </citation>
    <scope>NUCLEOTIDE SEQUENCE [LARGE SCALE GENOMIC DNA]</scope>
    <source>
        <strain evidence="5 7">NCTC10327</strain>
    </source>
</reference>
<dbReference type="PATRIC" id="fig|1657.3.peg.1372"/>
<proteinExistence type="inferred from homology"/>
<evidence type="ECO:0000256" key="1">
    <source>
        <dbReference type="ARBA" id="ARBA00006739"/>
    </source>
</evidence>
<dbReference type="EMBL" id="JAWNFU010000003">
    <property type="protein sequence ID" value="MDY5153528.1"/>
    <property type="molecule type" value="Genomic_DNA"/>
</dbReference>
<keyword evidence="5" id="KW-0808">Transferase</keyword>
<evidence type="ECO:0000313" key="7">
    <source>
        <dbReference type="Proteomes" id="UP000269974"/>
    </source>
</evidence>
<comment type="similarity">
    <text evidence="1">Belongs to the glycosyltransferase 2 family.</text>
</comment>
<dbReference type="InterPro" id="IPR050256">
    <property type="entry name" value="Glycosyltransferase_2"/>
</dbReference>
<dbReference type="AlphaFoldDB" id="A0A0K9ET89"/>
<dbReference type="Proteomes" id="UP000182744">
    <property type="component" value="Unassembled WGS sequence"/>
</dbReference>
<dbReference type="Proteomes" id="UP000269974">
    <property type="component" value="Unassembled WGS sequence"/>
</dbReference>
<evidence type="ECO:0000313" key="6">
    <source>
        <dbReference type="Proteomes" id="UP000182744"/>
    </source>
</evidence>
<organism evidence="5 7">
    <name type="scientific">Actinobaculum suis</name>
    <dbReference type="NCBI Taxonomy" id="1657"/>
    <lineage>
        <taxon>Bacteria</taxon>
        <taxon>Bacillati</taxon>
        <taxon>Actinomycetota</taxon>
        <taxon>Actinomycetes</taxon>
        <taxon>Actinomycetales</taxon>
        <taxon>Actinomycetaceae</taxon>
        <taxon>Actinobaculum</taxon>
    </lineage>
</organism>
<dbReference type="EMBL" id="UYIO01000001">
    <property type="protein sequence ID" value="VDG75922.1"/>
    <property type="molecule type" value="Genomic_DNA"/>
</dbReference>
<dbReference type="InterPro" id="IPR001173">
    <property type="entry name" value="Glyco_trans_2-like"/>
</dbReference>
<reference evidence="3" key="4">
    <citation type="submission" date="2023-10" db="EMBL/GenBank/DDBJ databases">
        <title>Whole Genome based description of the genera Actinobaculum and Actinotignum reveals a complex phylogenetic relationship within the species included in the genus Actinotignum.</title>
        <authorList>
            <person name="Jensen C.S."/>
            <person name="Dargis R."/>
            <person name="Kemp M."/>
            <person name="Christensen J.J."/>
        </authorList>
    </citation>
    <scope>NUCLEOTIDE SEQUENCE</scope>
    <source>
        <strain evidence="3">Actinobaculum_suis_CCUG19206T</strain>
    </source>
</reference>
<gene>
    <name evidence="5" type="ORF">NCTC10327_00607</name>
    <name evidence="3" type="ORF">R6G71_05635</name>
    <name evidence="4" type="ORF">SAMN05421878_11216</name>
</gene>
<evidence type="ECO:0000313" key="5">
    <source>
        <dbReference type="EMBL" id="VDG75922.1"/>
    </source>
</evidence>
<dbReference type="SUPFAM" id="SSF53448">
    <property type="entry name" value="Nucleotide-diphospho-sugar transferases"/>
    <property type="match status" value="1"/>
</dbReference>
<dbReference type="Gene3D" id="3.90.550.10">
    <property type="entry name" value="Spore Coat Polysaccharide Biosynthesis Protein SpsA, Chain A"/>
    <property type="match status" value="1"/>
</dbReference>
<dbReference type="RefSeq" id="WP_049619909.1">
    <property type="nucleotide sequence ID" value="NZ_FNAU01000012.1"/>
</dbReference>
<dbReference type="CDD" id="cd04179">
    <property type="entry name" value="DPM_DPG-synthase_like"/>
    <property type="match status" value="1"/>
</dbReference>